<name>A0ABD2XU75_9GENT</name>
<gene>
    <name evidence="2" type="ORF">ACH5RR_040177</name>
</gene>
<dbReference type="PROSITE" id="PS50994">
    <property type="entry name" value="INTEGRASE"/>
    <property type="match status" value="1"/>
</dbReference>
<dbReference type="SUPFAM" id="SSF53098">
    <property type="entry name" value="Ribonuclease H-like"/>
    <property type="match status" value="1"/>
</dbReference>
<evidence type="ECO:0000259" key="1">
    <source>
        <dbReference type="PROSITE" id="PS50994"/>
    </source>
</evidence>
<dbReference type="PANTHER" id="PTHR35046">
    <property type="entry name" value="ZINC KNUCKLE (CCHC-TYPE) FAMILY PROTEIN"/>
    <property type="match status" value="1"/>
</dbReference>
<evidence type="ECO:0000313" key="2">
    <source>
        <dbReference type="EMBL" id="KAL3497445.1"/>
    </source>
</evidence>
<dbReference type="InterPro" id="IPR001584">
    <property type="entry name" value="Integrase_cat-core"/>
</dbReference>
<dbReference type="Gene3D" id="3.30.420.10">
    <property type="entry name" value="Ribonuclease H-like superfamily/Ribonuclease H"/>
    <property type="match status" value="1"/>
</dbReference>
<evidence type="ECO:0000313" key="3">
    <source>
        <dbReference type="Proteomes" id="UP001630127"/>
    </source>
</evidence>
<keyword evidence="3" id="KW-1185">Reference proteome</keyword>
<accession>A0ABD2XU75</accession>
<dbReference type="InterPro" id="IPR012337">
    <property type="entry name" value="RNaseH-like_sf"/>
</dbReference>
<organism evidence="2 3">
    <name type="scientific">Cinchona calisaya</name>
    <dbReference type="NCBI Taxonomy" id="153742"/>
    <lineage>
        <taxon>Eukaryota</taxon>
        <taxon>Viridiplantae</taxon>
        <taxon>Streptophyta</taxon>
        <taxon>Embryophyta</taxon>
        <taxon>Tracheophyta</taxon>
        <taxon>Spermatophyta</taxon>
        <taxon>Magnoliopsida</taxon>
        <taxon>eudicotyledons</taxon>
        <taxon>Gunneridae</taxon>
        <taxon>Pentapetalae</taxon>
        <taxon>asterids</taxon>
        <taxon>lamiids</taxon>
        <taxon>Gentianales</taxon>
        <taxon>Rubiaceae</taxon>
        <taxon>Cinchonoideae</taxon>
        <taxon>Cinchoneae</taxon>
        <taxon>Cinchona</taxon>
    </lineage>
</organism>
<dbReference type="AlphaFoldDB" id="A0ABD2XU75"/>
<dbReference type="Proteomes" id="UP001630127">
    <property type="component" value="Unassembled WGS sequence"/>
</dbReference>
<feature type="domain" description="Integrase catalytic" evidence="1">
    <location>
        <begin position="23"/>
        <end position="153"/>
    </location>
</feature>
<comment type="caution">
    <text evidence="2">The sequence shown here is derived from an EMBL/GenBank/DDBJ whole genome shotgun (WGS) entry which is preliminary data.</text>
</comment>
<dbReference type="InterPro" id="IPR036397">
    <property type="entry name" value="RNaseH_sf"/>
</dbReference>
<dbReference type="EMBL" id="JBJUIK010000017">
    <property type="protein sequence ID" value="KAL3497445.1"/>
    <property type="molecule type" value="Genomic_DNA"/>
</dbReference>
<sequence length="153" mass="17942">MEFYMRECDVCKRSKVDQCKNPRLLQPLLIPSQAWQHISMDFIKGLPRSASCNTIFVIIDRFTKYGHFFPITAYYIAQSVASVFFDNVYKLHGLPKTIVSNKDKVFTSLFWQELFGKLGTELHLSSAYHPQTDGQTERLNRCLQTYLRCLYFH</sequence>
<reference evidence="2 3" key="1">
    <citation type="submission" date="2024-11" db="EMBL/GenBank/DDBJ databases">
        <title>A near-complete genome assembly of Cinchona calisaya.</title>
        <authorList>
            <person name="Lian D.C."/>
            <person name="Zhao X.W."/>
            <person name="Wei L."/>
        </authorList>
    </citation>
    <scope>NUCLEOTIDE SEQUENCE [LARGE SCALE GENOMIC DNA]</scope>
    <source>
        <tissue evidence="2">Nenye</tissue>
    </source>
</reference>
<dbReference type="PANTHER" id="PTHR35046:SF18">
    <property type="entry name" value="RNA-DIRECTED DNA POLYMERASE"/>
    <property type="match status" value="1"/>
</dbReference>
<protein>
    <recommendedName>
        <fullName evidence="1">Integrase catalytic domain-containing protein</fullName>
    </recommendedName>
</protein>
<proteinExistence type="predicted"/>